<accession>A0A835I5A0</accession>
<gene>
    <name evidence="1" type="ORF">IFM89_016218</name>
</gene>
<dbReference type="PANTHER" id="PTHR34461">
    <property type="entry name" value="EXPRESSED PROTEIN"/>
    <property type="match status" value="1"/>
</dbReference>
<dbReference type="Proteomes" id="UP000631114">
    <property type="component" value="Unassembled WGS sequence"/>
</dbReference>
<evidence type="ECO:0000313" key="2">
    <source>
        <dbReference type="Proteomes" id="UP000631114"/>
    </source>
</evidence>
<keyword evidence="2" id="KW-1185">Reference proteome</keyword>
<dbReference type="OrthoDB" id="775914at2759"/>
<protein>
    <submittedName>
        <fullName evidence="1">Uncharacterized protein</fullName>
    </submittedName>
</protein>
<sequence>MAPRLASDKFNIETPSPRRLRRRIVKSEPEACDLYEDGGNSKRKKYEDHSVSDMTLKELKERCKKKKKFLETASLSKQTTNSSSCFDTNQEYDIVEIEEEESDLETPIITWKRRDSCKVKSKRKCIRKQVCLSLDSGVSVEVINHSGSEYSLPSLTGKHDPPNIKVEILEPDCADRQNGVCLANGSAPEAIEGSSQVFSDEAPRSVSGYDVVNVESSAFITDSPRCVVNEASFDFVELCEPISLCLSETVNSGETKESGFPQPISLSPLYELTVQGNASYLFPDQISEDPIPVTQDKGSDIRESCEGNLCQPHISCHMDCATGIERLGTEIGDNSICKGLNFGGSSVSDVEGEVDSNGDSPTHLKGDRTGHYGSLHNSLGDSYPTPKAHIGIDPVNDDSPLVETHSICITGGDLSAGADRDVECLLITSPTATVGFIARELFESQNGAQPDNSPKKLLSTRNAISPTSQEQLLHSMDIEELHDCAGKSGSDLQGTMATIKPGEADAKFKSWNDLPQFVPKGILKASHGSLLAPLDGNENSDASRSQKAVAFSQRQMQDIESLAVKLMEKLKSMKDIVKDSLSVKEYSPTPPKYTADEMRAAIQNAGEAEETTKRWLSMMARDCNRFCKIMRSGRKKTAAERKKITFADQAGGRLCHVKILEDCPDSGLVPESEGVHMDVQA</sequence>
<proteinExistence type="predicted"/>
<name>A0A835I5A0_9MAGN</name>
<dbReference type="EMBL" id="JADFTS010000004">
    <property type="protein sequence ID" value="KAF9609418.1"/>
    <property type="molecule type" value="Genomic_DNA"/>
</dbReference>
<evidence type="ECO:0000313" key="1">
    <source>
        <dbReference type="EMBL" id="KAF9609418.1"/>
    </source>
</evidence>
<dbReference type="AlphaFoldDB" id="A0A835I5A0"/>
<comment type="caution">
    <text evidence="1">The sequence shown here is derived from an EMBL/GenBank/DDBJ whole genome shotgun (WGS) entry which is preliminary data.</text>
</comment>
<reference evidence="1 2" key="1">
    <citation type="submission" date="2020-10" db="EMBL/GenBank/DDBJ databases">
        <title>The Coptis chinensis genome and diversification of protoberbering-type alkaloids.</title>
        <authorList>
            <person name="Wang B."/>
            <person name="Shu S."/>
            <person name="Song C."/>
            <person name="Liu Y."/>
        </authorList>
    </citation>
    <scope>NUCLEOTIDE SEQUENCE [LARGE SCALE GENOMIC DNA]</scope>
    <source>
        <strain evidence="1">HL-2020</strain>
        <tissue evidence="1">Leaf</tissue>
    </source>
</reference>
<organism evidence="1 2">
    <name type="scientific">Coptis chinensis</name>
    <dbReference type="NCBI Taxonomy" id="261450"/>
    <lineage>
        <taxon>Eukaryota</taxon>
        <taxon>Viridiplantae</taxon>
        <taxon>Streptophyta</taxon>
        <taxon>Embryophyta</taxon>
        <taxon>Tracheophyta</taxon>
        <taxon>Spermatophyta</taxon>
        <taxon>Magnoliopsida</taxon>
        <taxon>Ranunculales</taxon>
        <taxon>Ranunculaceae</taxon>
        <taxon>Coptidoideae</taxon>
        <taxon>Coptis</taxon>
    </lineage>
</organism>
<dbReference type="PANTHER" id="PTHR34461:SF2">
    <property type="entry name" value="EXPRESSED PROTEIN"/>
    <property type="match status" value="1"/>
</dbReference>